<evidence type="ECO:0000256" key="1">
    <source>
        <dbReference type="ARBA" id="ARBA00004651"/>
    </source>
</evidence>
<evidence type="ECO:0000313" key="11">
    <source>
        <dbReference type="Proteomes" id="UP000319817"/>
    </source>
</evidence>
<evidence type="ECO:0000256" key="3">
    <source>
        <dbReference type="ARBA" id="ARBA00022741"/>
    </source>
</evidence>
<organism evidence="10 11">
    <name type="scientific">Stieleria marina</name>
    <dbReference type="NCBI Taxonomy" id="1930275"/>
    <lineage>
        <taxon>Bacteria</taxon>
        <taxon>Pseudomonadati</taxon>
        <taxon>Planctomycetota</taxon>
        <taxon>Planctomycetia</taxon>
        <taxon>Pirellulales</taxon>
        <taxon>Pirellulaceae</taxon>
        <taxon>Stieleria</taxon>
    </lineage>
</organism>
<dbReference type="Proteomes" id="UP000319817">
    <property type="component" value="Chromosome"/>
</dbReference>
<dbReference type="GO" id="GO:0005886">
    <property type="term" value="C:plasma membrane"/>
    <property type="evidence" value="ECO:0007669"/>
    <property type="project" value="UniProtKB-SubCell"/>
</dbReference>
<gene>
    <name evidence="10" type="primary">yojI</name>
    <name evidence="10" type="ORF">K239x_49160</name>
</gene>
<keyword evidence="11" id="KW-1185">Reference proteome</keyword>
<dbReference type="InterPro" id="IPR003439">
    <property type="entry name" value="ABC_transporter-like_ATP-bd"/>
</dbReference>
<feature type="transmembrane region" description="Helical" evidence="7">
    <location>
        <begin position="249"/>
        <end position="268"/>
    </location>
</feature>
<keyword evidence="4 10" id="KW-0067">ATP-binding</keyword>
<dbReference type="EMBL" id="CP036526">
    <property type="protein sequence ID" value="QDT12903.1"/>
    <property type="molecule type" value="Genomic_DNA"/>
</dbReference>
<evidence type="ECO:0000259" key="9">
    <source>
        <dbReference type="PROSITE" id="PS50929"/>
    </source>
</evidence>
<keyword evidence="2 7" id="KW-0812">Transmembrane</keyword>
<dbReference type="PROSITE" id="PS50893">
    <property type="entry name" value="ABC_TRANSPORTER_2"/>
    <property type="match status" value="1"/>
</dbReference>
<dbReference type="NCBIfam" id="TIGR01194">
    <property type="entry name" value="cyc_pep_trnsptr"/>
    <property type="match status" value="1"/>
</dbReference>
<dbReference type="InterPro" id="IPR036640">
    <property type="entry name" value="ABC1_TM_sf"/>
</dbReference>
<dbReference type="InterPro" id="IPR011527">
    <property type="entry name" value="ABC1_TM_dom"/>
</dbReference>
<name>A0A517P0K0_9BACT</name>
<dbReference type="InterPro" id="IPR039421">
    <property type="entry name" value="Type_1_exporter"/>
</dbReference>
<dbReference type="PROSITE" id="PS50929">
    <property type="entry name" value="ABC_TM1F"/>
    <property type="match status" value="1"/>
</dbReference>
<protein>
    <submittedName>
        <fullName evidence="10">ABC transporter ATP-binding protein YojI</fullName>
    </submittedName>
</protein>
<dbReference type="Gene3D" id="1.20.1560.10">
    <property type="entry name" value="ABC transporter type 1, transmembrane domain"/>
    <property type="match status" value="1"/>
</dbReference>
<dbReference type="GO" id="GO:1904680">
    <property type="term" value="F:peptide transmembrane transporter activity"/>
    <property type="evidence" value="ECO:0007669"/>
    <property type="project" value="InterPro"/>
</dbReference>
<feature type="domain" description="ABC transporter" evidence="8">
    <location>
        <begin position="339"/>
        <end position="556"/>
    </location>
</feature>
<dbReference type="Pfam" id="PF00005">
    <property type="entry name" value="ABC_tran"/>
    <property type="match status" value="1"/>
</dbReference>
<dbReference type="RefSeq" id="WP_145420723.1">
    <property type="nucleotide sequence ID" value="NZ_CP036526.1"/>
</dbReference>
<dbReference type="GO" id="GO:0015421">
    <property type="term" value="F:ABC-type oligopeptide transporter activity"/>
    <property type="evidence" value="ECO:0007669"/>
    <property type="project" value="TreeGrafter"/>
</dbReference>
<feature type="transmembrane region" description="Helical" evidence="7">
    <location>
        <begin position="134"/>
        <end position="153"/>
    </location>
</feature>
<dbReference type="PANTHER" id="PTHR43394:SF1">
    <property type="entry name" value="ATP-BINDING CASSETTE SUB-FAMILY B MEMBER 10, MITOCHONDRIAL"/>
    <property type="match status" value="1"/>
</dbReference>
<feature type="transmembrane region" description="Helical" evidence="7">
    <location>
        <begin position="159"/>
        <end position="180"/>
    </location>
</feature>
<reference evidence="10 11" key="1">
    <citation type="submission" date="2019-02" db="EMBL/GenBank/DDBJ databases">
        <title>Deep-cultivation of Planctomycetes and their phenomic and genomic characterization uncovers novel biology.</title>
        <authorList>
            <person name="Wiegand S."/>
            <person name="Jogler M."/>
            <person name="Boedeker C."/>
            <person name="Pinto D."/>
            <person name="Vollmers J."/>
            <person name="Rivas-Marin E."/>
            <person name="Kohn T."/>
            <person name="Peeters S.H."/>
            <person name="Heuer A."/>
            <person name="Rast P."/>
            <person name="Oberbeckmann S."/>
            <person name="Bunk B."/>
            <person name="Jeske O."/>
            <person name="Meyerdierks A."/>
            <person name="Storesund J.E."/>
            <person name="Kallscheuer N."/>
            <person name="Luecker S."/>
            <person name="Lage O.M."/>
            <person name="Pohl T."/>
            <person name="Merkel B.J."/>
            <person name="Hornburger P."/>
            <person name="Mueller R.-W."/>
            <person name="Bruemmer F."/>
            <person name="Labrenz M."/>
            <person name="Spormann A.M."/>
            <person name="Op den Camp H."/>
            <person name="Overmann J."/>
            <person name="Amann R."/>
            <person name="Jetten M.S.M."/>
            <person name="Mascher T."/>
            <person name="Medema M.H."/>
            <person name="Devos D.P."/>
            <person name="Kaster A.-K."/>
            <person name="Ovreas L."/>
            <person name="Rohde M."/>
            <person name="Galperin M.Y."/>
            <person name="Jogler C."/>
        </authorList>
    </citation>
    <scope>NUCLEOTIDE SEQUENCE [LARGE SCALE GENOMIC DNA]</scope>
    <source>
        <strain evidence="10 11">K23_9</strain>
    </source>
</reference>
<evidence type="ECO:0000259" key="8">
    <source>
        <dbReference type="PROSITE" id="PS50893"/>
    </source>
</evidence>
<dbReference type="PANTHER" id="PTHR43394">
    <property type="entry name" value="ATP-DEPENDENT PERMEASE MDL1, MITOCHONDRIAL"/>
    <property type="match status" value="1"/>
</dbReference>
<evidence type="ECO:0000256" key="2">
    <source>
        <dbReference type="ARBA" id="ARBA00022692"/>
    </source>
</evidence>
<dbReference type="InterPro" id="IPR027417">
    <property type="entry name" value="P-loop_NTPase"/>
</dbReference>
<keyword evidence="5 7" id="KW-1133">Transmembrane helix</keyword>
<comment type="subcellular location">
    <subcellularLocation>
        <location evidence="1">Cell membrane</location>
        <topology evidence="1">Multi-pass membrane protein</topology>
    </subcellularLocation>
</comment>
<dbReference type="SMART" id="SM00382">
    <property type="entry name" value="AAA"/>
    <property type="match status" value="1"/>
</dbReference>
<evidence type="ECO:0000313" key="10">
    <source>
        <dbReference type="EMBL" id="QDT12903.1"/>
    </source>
</evidence>
<feature type="domain" description="ABC transmembrane type-1" evidence="9">
    <location>
        <begin position="25"/>
        <end position="294"/>
    </location>
</feature>
<dbReference type="SUPFAM" id="SSF90123">
    <property type="entry name" value="ABC transporter transmembrane region"/>
    <property type="match status" value="1"/>
</dbReference>
<feature type="transmembrane region" description="Helical" evidence="7">
    <location>
        <begin position="21"/>
        <end position="43"/>
    </location>
</feature>
<dbReference type="OrthoDB" id="9797709at2"/>
<evidence type="ECO:0000256" key="4">
    <source>
        <dbReference type="ARBA" id="ARBA00022840"/>
    </source>
</evidence>
<keyword evidence="3" id="KW-0547">Nucleotide-binding</keyword>
<dbReference type="SUPFAM" id="SSF52540">
    <property type="entry name" value="P-loop containing nucleoside triphosphate hydrolases"/>
    <property type="match status" value="1"/>
</dbReference>
<keyword evidence="6 7" id="KW-0472">Membrane</keyword>
<sequence length="560" mass="63342">MSRNSQYDSVLRFFRDAGKSSFGHAVAFATISGVANAAVLAVINQVGHAFDAEQIPRVHLLQFVVFTIVFVICKWQSFRSANGVVETALARLRDRIVDKLRRTELLFMETLEQSEIYAQVTGDIGQVSQNMFRIVSNLQSALLIVFCLIYLAFVSFPVMIMTIIAIFCMFLAHTVGARMARDLLRRVNQSEARLFSILHSLFYGFKEIKLNSARSDALFDTLSKNTKSNTLMRQQAGMLTYYRIMRAEIALYLLLGSTVFILPQYVLLDAPSMLKVITVLLFLLQPTRALSDSLYNATYAGAVLDRMYALEETIDNELARSPPPSPVLASSPYANFQKISFENLCFTYRDSQGNATFAAGPLNLEIERGETLFLIGGNGSGKSTTFKLMTGLYRAESGNIRVDGNLIPWNMIGRYRQMISAVYGDFYLFDRCYGLENVDEVEVAKMLHRMRLEDKVTFSNGRFSTQDLSTGQRKRLALITSLMEDREVYFLDEWAADQDREFRDYFYRTLLPDFKAKGKTVVAITHHERFLDAADRVVRLELGRVTGEGAELIQSADTVE</sequence>
<dbReference type="AlphaFoldDB" id="A0A517P0K0"/>
<evidence type="ECO:0000256" key="7">
    <source>
        <dbReference type="SAM" id="Phobius"/>
    </source>
</evidence>
<dbReference type="Gene3D" id="3.40.50.300">
    <property type="entry name" value="P-loop containing nucleotide triphosphate hydrolases"/>
    <property type="match status" value="1"/>
</dbReference>
<dbReference type="GO" id="GO:0005524">
    <property type="term" value="F:ATP binding"/>
    <property type="evidence" value="ECO:0007669"/>
    <property type="project" value="UniProtKB-KW"/>
</dbReference>
<dbReference type="InterPro" id="IPR003593">
    <property type="entry name" value="AAA+_ATPase"/>
</dbReference>
<dbReference type="Pfam" id="PF00664">
    <property type="entry name" value="ABC_membrane"/>
    <property type="match status" value="1"/>
</dbReference>
<evidence type="ECO:0000256" key="5">
    <source>
        <dbReference type="ARBA" id="ARBA00022989"/>
    </source>
</evidence>
<evidence type="ECO:0000256" key="6">
    <source>
        <dbReference type="ARBA" id="ARBA00023136"/>
    </source>
</evidence>
<dbReference type="GO" id="GO:0016887">
    <property type="term" value="F:ATP hydrolysis activity"/>
    <property type="evidence" value="ECO:0007669"/>
    <property type="project" value="InterPro"/>
</dbReference>
<dbReference type="InterPro" id="IPR005898">
    <property type="entry name" value="Cyc_pep_transpt_SyrD/YojI"/>
</dbReference>
<feature type="transmembrane region" description="Helical" evidence="7">
    <location>
        <begin position="55"/>
        <end position="73"/>
    </location>
</feature>
<accession>A0A517P0K0</accession>
<proteinExistence type="predicted"/>